<name>A0A9X9M0A5_GULGU</name>
<reference evidence="1 2" key="1">
    <citation type="submission" date="2018-10" db="EMBL/GenBank/DDBJ databases">
        <authorList>
            <person name="Ekblom R."/>
            <person name="Jareborg N."/>
        </authorList>
    </citation>
    <scope>NUCLEOTIDE SEQUENCE [LARGE SCALE GENOMIC DNA]</scope>
    <source>
        <tissue evidence="1">Muscle</tissue>
    </source>
</reference>
<proteinExistence type="predicted"/>
<feature type="non-terminal residue" evidence="1">
    <location>
        <position position="1"/>
    </location>
</feature>
<evidence type="ECO:0000313" key="2">
    <source>
        <dbReference type="Proteomes" id="UP000269945"/>
    </source>
</evidence>
<sequence>CSHLQSGGVNSFTGRLQVLRLIHTRLLVESQAHVLGARRIFEVRAKPRCAGLCELKSLSGQWKTEPNLSNGSCTSHAVGLGETLTQIHLPQQKHEEMSSRTV</sequence>
<dbReference type="Proteomes" id="UP000269945">
    <property type="component" value="Unassembled WGS sequence"/>
</dbReference>
<comment type="caution">
    <text evidence="1">The sequence shown here is derived from an EMBL/GenBank/DDBJ whole genome shotgun (WGS) entry which is preliminary data.</text>
</comment>
<dbReference type="EMBL" id="CYRY02034003">
    <property type="protein sequence ID" value="VCX10601.1"/>
    <property type="molecule type" value="Genomic_DNA"/>
</dbReference>
<dbReference type="AlphaFoldDB" id="A0A9X9M0A5"/>
<keyword evidence="2" id="KW-1185">Reference proteome</keyword>
<gene>
    <name evidence="1" type="ORF">BN2614_LOCUS7</name>
</gene>
<organism evidence="1 2">
    <name type="scientific">Gulo gulo</name>
    <name type="common">Wolverine</name>
    <name type="synonym">Gluton</name>
    <dbReference type="NCBI Taxonomy" id="48420"/>
    <lineage>
        <taxon>Eukaryota</taxon>
        <taxon>Metazoa</taxon>
        <taxon>Chordata</taxon>
        <taxon>Craniata</taxon>
        <taxon>Vertebrata</taxon>
        <taxon>Euteleostomi</taxon>
        <taxon>Mammalia</taxon>
        <taxon>Eutheria</taxon>
        <taxon>Laurasiatheria</taxon>
        <taxon>Carnivora</taxon>
        <taxon>Caniformia</taxon>
        <taxon>Musteloidea</taxon>
        <taxon>Mustelidae</taxon>
        <taxon>Guloninae</taxon>
        <taxon>Gulo</taxon>
    </lineage>
</organism>
<protein>
    <submittedName>
        <fullName evidence="1">Uncharacterized protein</fullName>
    </submittedName>
</protein>
<evidence type="ECO:0000313" key="1">
    <source>
        <dbReference type="EMBL" id="VCX10601.1"/>
    </source>
</evidence>
<accession>A0A9X9M0A5</accession>